<keyword evidence="1" id="KW-0472">Membrane</keyword>
<name>A0A7C5X099_9AQUI</name>
<evidence type="ECO:0000256" key="1">
    <source>
        <dbReference type="SAM" id="Phobius"/>
    </source>
</evidence>
<protein>
    <submittedName>
        <fullName evidence="2">DUF58 domain-containing protein</fullName>
    </submittedName>
</protein>
<dbReference type="PANTHER" id="PTHR34351:SF1">
    <property type="entry name" value="SLR1927 PROTEIN"/>
    <property type="match status" value="1"/>
</dbReference>
<evidence type="ECO:0000313" key="2">
    <source>
        <dbReference type="EMBL" id="HHO73191.1"/>
    </source>
</evidence>
<accession>A0A7C5X099</accession>
<dbReference type="AlphaFoldDB" id="A0A7C5X099"/>
<proteinExistence type="predicted"/>
<comment type="caution">
    <text evidence="2">The sequence shown here is derived from an EMBL/GenBank/DDBJ whole genome shotgun (WGS) entry which is preliminary data.</text>
</comment>
<dbReference type="PANTHER" id="PTHR34351">
    <property type="entry name" value="SLR1927 PROTEIN-RELATED"/>
    <property type="match status" value="1"/>
</dbReference>
<dbReference type="EMBL" id="DSAC01000011">
    <property type="protein sequence ID" value="HHO73191.1"/>
    <property type="molecule type" value="Genomic_DNA"/>
</dbReference>
<sequence length="294" mass="33549">MVQRYRVKVNRAGIFFTGVTIFLGVSAVNTSNNLLYLVVSFLLSFMLLSGMLSLYNLKGLSLELIPPKEVFAQRAENFKLILKNQKRFPSFTLLVEAQGSRAFFPILKKEEVGSITLKFPRRGYYDKVSVKVSSSFPVGLFERFFYMDVPVNLVVYPYPIAVSKNIRVEGLQRGEWLTVGKKRGYEHLHSVREYMGEPVRLIHWKLSAKVGKLYVKDFLAEESPPVVLSLDMVDGGLEDKLSKLTYLVLEYLKRGTPVGLRLDGIYLEPALGEEHKRKMLRELALFGDSPRVRT</sequence>
<keyword evidence="1" id="KW-1133">Transmembrane helix</keyword>
<organism evidence="2">
    <name type="scientific">Thermocrinis ruber</name>
    <dbReference type="NCBI Taxonomy" id="75906"/>
    <lineage>
        <taxon>Bacteria</taxon>
        <taxon>Pseudomonadati</taxon>
        <taxon>Aquificota</taxon>
        <taxon>Aquificia</taxon>
        <taxon>Aquificales</taxon>
        <taxon>Aquificaceae</taxon>
        <taxon>Thermocrinis</taxon>
    </lineage>
</organism>
<feature type="transmembrane region" description="Helical" evidence="1">
    <location>
        <begin position="34"/>
        <end position="55"/>
    </location>
</feature>
<feature type="transmembrane region" description="Helical" evidence="1">
    <location>
        <begin position="12"/>
        <end position="28"/>
    </location>
</feature>
<gene>
    <name evidence="2" type="ORF">ENN04_00950</name>
</gene>
<reference evidence="2" key="1">
    <citation type="journal article" date="2020" name="mSystems">
        <title>Genome- and Community-Level Interaction Insights into Carbon Utilization and Element Cycling Functions of Hydrothermarchaeota in Hydrothermal Sediment.</title>
        <authorList>
            <person name="Zhou Z."/>
            <person name="Liu Y."/>
            <person name="Xu W."/>
            <person name="Pan J."/>
            <person name="Luo Z.H."/>
            <person name="Li M."/>
        </authorList>
    </citation>
    <scope>NUCLEOTIDE SEQUENCE [LARGE SCALE GENOMIC DNA]</scope>
    <source>
        <strain evidence="2">SpSt-114</strain>
    </source>
</reference>
<keyword evidence="1" id="KW-0812">Transmembrane</keyword>